<dbReference type="EMBL" id="CAVNYO010000040">
    <property type="protein sequence ID" value="CAK5263523.1"/>
    <property type="molecule type" value="Genomic_DNA"/>
</dbReference>
<protein>
    <submittedName>
        <fullName evidence="1">Uncharacterized protein</fullName>
    </submittedName>
</protein>
<name>A0AAD2GW56_9AGAR</name>
<organism evidence="1 2">
    <name type="scientific">Mycena citricolor</name>
    <dbReference type="NCBI Taxonomy" id="2018698"/>
    <lineage>
        <taxon>Eukaryota</taxon>
        <taxon>Fungi</taxon>
        <taxon>Dikarya</taxon>
        <taxon>Basidiomycota</taxon>
        <taxon>Agaricomycotina</taxon>
        <taxon>Agaricomycetes</taxon>
        <taxon>Agaricomycetidae</taxon>
        <taxon>Agaricales</taxon>
        <taxon>Marasmiineae</taxon>
        <taxon>Mycenaceae</taxon>
        <taxon>Mycena</taxon>
    </lineage>
</organism>
<keyword evidence="2" id="KW-1185">Reference proteome</keyword>
<comment type="caution">
    <text evidence="1">The sequence shown here is derived from an EMBL/GenBank/DDBJ whole genome shotgun (WGS) entry which is preliminary data.</text>
</comment>
<evidence type="ECO:0000313" key="1">
    <source>
        <dbReference type="EMBL" id="CAK5263523.1"/>
    </source>
</evidence>
<sequence length="153" mass="16410">MAMHDGAPISLASAEMALPLITSLEIRLGDNDILQTYLFSGDASDINCDFVTGLLAPYEEIVCLRDAAAVAPEQLTRGRFDSPLALSTTLCCSTSSFPLTLGPVFEASPSVAPVKTMVSMAIFECCVLKRTQRREHLGYLWTVCETGTGRSAS</sequence>
<dbReference type="AlphaFoldDB" id="A0AAD2GW56"/>
<evidence type="ECO:0000313" key="2">
    <source>
        <dbReference type="Proteomes" id="UP001295794"/>
    </source>
</evidence>
<accession>A0AAD2GW56</accession>
<dbReference type="Proteomes" id="UP001295794">
    <property type="component" value="Unassembled WGS sequence"/>
</dbReference>
<gene>
    <name evidence="1" type="ORF">MYCIT1_LOCUS2987</name>
</gene>
<proteinExistence type="predicted"/>
<reference evidence="1" key="1">
    <citation type="submission" date="2023-11" db="EMBL/GenBank/DDBJ databases">
        <authorList>
            <person name="De Vega J J."/>
            <person name="De Vega J J."/>
        </authorList>
    </citation>
    <scope>NUCLEOTIDE SEQUENCE</scope>
</reference>